<evidence type="ECO:0000259" key="5">
    <source>
        <dbReference type="PROSITE" id="PS50956"/>
    </source>
</evidence>
<dbReference type="SMART" id="SM00344">
    <property type="entry name" value="HTH_ASNC"/>
    <property type="match status" value="1"/>
</dbReference>
<organism evidence="6 7">
    <name type="scientific">Nocardioides aquiterrae</name>
    <dbReference type="NCBI Taxonomy" id="203799"/>
    <lineage>
        <taxon>Bacteria</taxon>
        <taxon>Bacillati</taxon>
        <taxon>Actinomycetota</taxon>
        <taxon>Actinomycetes</taxon>
        <taxon>Propionibacteriales</taxon>
        <taxon>Nocardioidaceae</taxon>
        <taxon>Nocardioides</taxon>
    </lineage>
</organism>
<dbReference type="Gene3D" id="1.10.10.10">
    <property type="entry name" value="Winged helix-like DNA-binding domain superfamily/Winged helix DNA-binding domain"/>
    <property type="match status" value="1"/>
</dbReference>
<dbReference type="EMBL" id="BAAAJE010000006">
    <property type="protein sequence ID" value="GAA1134611.1"/>
    <property type="molecule type" value="Genomic_DNA"/>
</dbReference>
<comment type="caution">
    <text evidence="6">The sequence shown here is derived from an EMBL/GenBank/DDBJ whole genome shotgun (WGS) entry which is preliminary data.</text>
</comment>
<dbReference type="Gene3D" id="3.30.70.920">
    <property type="match status" value="1"/>
</dbReference>
<feature type="domain" description="HTH asnC-type" evidence="5">
    <location>
        <begin position="22"/>
        <end position="82"/>
    </location>
</feature>
<reference evidence="7" key="1">
    <citation type="journal article" date="2019" name="Int. J. Syst. Evol. Microbiol.">
        <title>The Global Catalogue of Microorganisms (GCM) 10K type strain sequencing project: providing services to taxonomists for standard genome sequencing and annotation.</title>
        <authorList>
            <consortium name="The Broad Institute Genomics Platform"/>
            <consortium name="The Broad Institute Genome Sequencing Center for Infectious Disease"/>
            <person name="Wu L."/>
            <person name="Ma J."/>
        </authorList>
    </citation>
    <scope>NUCLEOTIDE SEQUENCE [LARGE SCALE GENOMIC DNA]</scope>
    <source>
        <strain evidence="7">JCM 11813</strain>
    </source>
</reference>
<keyword evidence="1" id="KW-0805">Transcription regulation</keyword>
<accession>A0ABP4EZD6</accession>
<protein>
    <submittedName>
        <fullName evidence="6">Lrp/AsnC family transcriptional regulator</fullName>
    </submittedName>
</protein>
<dbReference type="InterPro" id="IPR019887">
    <property type="entry name" value="Tscrpt_reg_AsnC/Lrp_C"/>
</dbReference>
<dbReference type="InterPro" id="IPR011991">
    <property type="entry name" value="ArsR-like_HTH"/>
</dbReference>
<dbReference type="SUPFAM" id="SSF54909">
    <property type="entry name" value="Dimeric alpha+beta barrel"/>
    <property type="match status" value="1"/>
</dbReference>
<gene>
    <name evidence="6" type="ORF">GCM10009606_13500</name>
</gene>
<dbReference type="InterPro" id="IPR000485">
    <property type="entry name" value="AsnC-type_HTH_dom"/>
</dbReference>
<dbReference type="Pfam" id="PF01037">
    <property type="entry name" value="AsnC_trans_reg"/>
    <property type="match status" value="1"/>
</dbReference>
<evidence type="ECO:0000256" key="4">
    <source>
        <dbReference type="SAM" id="MobiDB-lite"/>
    </source>
</evidence>
<keyword evidence="7" id="KW-1185">Reference proteome</keyword>
<dbReference type="InterPro" id="IPR036388">
    <property type="entry name" value="WH-like_DNA-bd_sf"/>
</dbReference>
<evidence type="ECO:0000313" key="6">
    <source>
        <dbReference type="EMBL" id="GAA1134611.1"/>
    </source>
</evidence>
<evidence type="ECO:0000256" key="2">
    <source>
        <dbReference type="ARBA" id="ARBA00023125"/>
    </source>
</evidence>
<evidence type="ECO:0000256" key="1">
    <source>
        <dbReference type="ARBA" id="ARBA00023015"/>
    </source>
</evidence>
<dbReference type="InterPro" id="IPR011008">
    <property type="entry name" value="Dimeric_a/b-barrel"/>
</dbReference>
<dbReference type="RefSeq" id="WP_343906718.1">
    <property type="nucleotide sequence ID" value="NZ_BAAAJE010000006.1"/>
</dbReference>
<dbReference type="Pfam" id="PF13404">
    <property type="entry name" value="HTH_AsnC-type"/>
    <property type="match status" value="1"/>
</dbReference>
<dbReference type="SUPFAM" id="SSF46785">
    <property type="entry name" value="Winged helix' DNA-binding domain"/>
    <property type="match status" value="1"/>
</dbReference>
<dbReference type="CDD" id="cd00090">
    <property type="entry name" value="HTH_ARSR"/>
    <property type="match status" value="1"/>
</dbReference>
<dbReference type="PROSITE" id="PS50956">
    <property type="entry name" value="HTH_ASNC_2"/>
    <property type="match status" value="1"/>
</dbReference>
<dbReference type="Proteomes" id="UP001499979">
    <property type="component" value="Unassembled WGS sequence"/>
</dbReference>
<dbReference type="PANTHER" id="PTHR30154:SF34">
    <property type="entry name" value="TRANSCRIPTIONAL REGULATOR AZLB"/>
    <property type="match status" value="1"/>
</dbReference>
<proteinExistence type="predicted"/>
<dbReference type="InterPro" id="IPR036390">
    <property type="entry name" value="WH_DNA-bd_sf"/>
</dbReference>
<dbReference type="PRINTS" id="PR00033">
    <property type="entry name" value="HTHASNC"/>
</dbReference>
<sequence>MSETPDTGSGDGWSAPRSRHPLDDLDRAVLHELQLDGRRSFRDIARTIGASEATVRFRVNRLRENGVLQILGFVDPAALGYGVLSSLFLRVRPSATMAVVEAIASWPEAMYVSSTVGRADLFVQIVCEDQERLFRLISERIGSLDGVEGVETLMEVKVHKAQYVYASLE</sequence>
<keyword evidence="3" id="KW-0804">Transcription</keyword>
<name>A0ABP4EZD6_9ACTN</name>
<dbReference type="PANTHER" id="PTHR30154">
    <property type="entry name" value="LEUCINE-RESPONSIVE REGULATORY PROTEIN"/>
    <property type="match status" value="1"/>
</dbReference>
<evidence type="ECO:0000256" key="3">
    <source>
        <dbReference type="ARBA" id="ARBA00023163"/>
    </source>
</evidence>
<dbReference type="InterPro" id="IPR019888">
    <property type="entry name" value="Tscrpt_reg_AsnC-like"/>
</dbReference>
<keyword evidence="2" id="KW-0238">DNA-binding</keyword>
<feature type="region of interest" description="Disordered" evidence="4">
    <location>
        <begin position="1"/>
        <end position="20"/>
    </location>
</feature>
<evidence type="ECO:0000313" key="7">
    <source>
        <dbReference type="Proteomes" id="UP001499979"/>
    </source>
</evidence>